<gene>
    <name evidence="9" type="ORF">CferDRAFT_0170</name>
</gene>
<reference evidence="9 10" key="2">
    <citation type="submission" date="2006-07" db="EMBL/GenBank/DDBJ databases">
        <title>Sequencing of the draft genome and assembly of Chlorobium ferroxidans DSM 13031.</title>
        <authorList>
            <consortium name="US DOE Joint Genome Institute (JGI-PGF)"/>
            <person name="Copeland A."/>
            <person name="Lucas S."/>
            <person name="Lapidus A."/>
            <person name="Barry K."/>
            <person name="Glavina del Rio T."/>
            <person name="Dalin E."/>
            <person name="Tice H."/>
            <person name="Bruce D."/>
            <person name="Pitluck S."/>
            <person name="Richardson P."/>
        </authorList>
    </citation>
    <scope>NUCLEOTIDE SEQUENCE [LARGE SCALE GENOMIC DNA]</scope>
    <source>
        <strain evidence="9 10">DSM 13031</strain>
    </source>
</reference>
<feature type="domain" description="RNA polymerase sigma factor 70 region 4 type 2" evidence="8">
    <location>
        <begin position="165"/>
        <end position="216"/>
    </location>
</feature>
<protein>
    <recommendedName>
        <fullName evidence="6">RNA polymerase sigma factor</fullName>
    </recommendedName>
</protein>
<dbReference type="InterPro" id="IPR013249">
    <property type="entry name" value="RNA_pol_sigma70_r4_t2"/>
</dbReference>
<feature type="domain" description="RNA polymerase sigma-70 region 2" evidence="7">
    <location>
        <begin position="58"/>
        <end position="125"/>
    </location>
</feature>
<dbReference type="SUPFAM" id="SSF88946">
    <property type="entry name" value="Sigma2 domain of RNA polymerase sigma factors"/>
    <property type="match status" value="1"/>
</dbReference>
<evidence type="ECO:0000256" key="1">
    <source>
        <dbReference type="ARBA" id="ARBA00010641"/>
    </source>
</evidence>
<sequence>MNSGHSTSNMQRVLETRQQIRFNAVMNDRADATIAAKAETRSFQKSGMTSKEVLFKSLVAEHQEMVINTCYRFVFNREDAEDLAQDVFVEVFRSLEQFREESKLSTWIYRIAVTKSLDHLRRIKRVKRFGTLKRMIGVEDPSAELPAPFSENPAEALAENERATILQDALNRLPDSQKAAFLLSKQDGFSNQEIADILKTSVSAVESLIHRAKKSLHDRLYSYYQNH</sequence>
<evidence type="ECO:0000256" key="5">
    <source>
        <dbReference type="ARBA" id="ARBA00023163"/>
    </source>
</evidence>
<keyword evidence="3 6" id="KW-0731">Sigma factor</keyword>
<dbReference type="InterPro" id="IPR007627">
    <property type="entry name" value="RNA_pol_sigma70_r2"/>
</dbReference>
<organism evidence="9 10">
    <name type="scientific">Chlorobium ferrooxidans DSM 13031</name>
    <dbReference type="NCBI Taxonomy" id="377431"/>
    <lineage>
        <taxon>Bacteria</taxon>
        <taxon>Pseudomonadati</taxon>
        <taxon>Chlorobiota</taxon>
        <taxon>Chlorobiia</taxon>
        <taxon>Chlorobiales</taxon>
        <taxon>Chlorobiaceae</taxon>
        <taxon>Chlorobium/Pelodictyon group</taxon>
        <taxon>Chlorobium</taxon>
    </lineage>
</organism>
<dbReference type="InterPro" id="IPR036388">
    <property type="entry name" value="WH-like_DNA-bd_sf"/>
</dbReference>
<evidence type="ECO:0000259" key="7">
    <source>
        <dbReference type="Pfam" id="PF04542"/>
    </source>
</evidence>
<evidence type="ECO:0000313" key="9">
    <source>
        <dbReference type="EMBL" id="EAT58163.1"/>
    </source>
</evidence>
<comment type="similarity">
    <text evidence="1 6">Belongs to the sigma-70 factor family. ECF subfamily.</text>
</comment>
<dbReference type="GO" id="GO:0003677">
    <property type="term" value="F:DNA binding"/>
    <property type="evidence" value="ECO:0007669"/>
    <property type="project" value="UniProtKB-KW"/>
</dbReference>
<evidence type="ECO:0000256" key="2">
    <source>
        <dbReference type="ARBA" id="ARBA00023015"/>
    </source>
</evidence>
<dbReference type="InterPro" id="IPR013324">
    <property type="entry name" value="RNA_pol_sigma_r3/r4-like"/>
</dbReference>
<dbReference type="EMBL" id="AASE01000029">
    <property type="protein sequence ID" value="EAT58163.1"/>
    <property type="molecule type" value="Genomic_DNA"/>
</dbReference>
<evidence type="ECO:0000256" key="4">
    <source>
        <dbReference type="ARBA" id="ARBA00023125"/>
    </source>
</evidence>
<keyword evidence="10" id="KW-1185">Reference proteome</keyword>
<dbReference type="SUPFAM" id="SSF88659">
    <property type="entry name" value="Sigma3 and sigma4 domains of RNA polymerase sigma factors"/>
    <property type="match status" value="1"/>
</dbReference>
<evidence type="ECO:0000256" key="6">
    <source>
        <dbReference type="RuleBase" id="RU000716"/>
    </source>
</evidence>
<comment type="caution">
    <text evidence="9">The sequence shown here is derived from an EMBL/GenBank/DDBJ whole genome shotgun (WGS) entry which is preliminary data.</text>
</comment>
<dbReference type="Proteomes" id="UP000004162">
    <property type="component" value="Unassembled WGS sequence"/>
</dbReference>
<dbReference type="Gene3D" id="1.10.1740.10">
    <property type="match status" value="1"/>
</dbReference>
<evidence type="ECO:0000259" key="8">
    <source>
        <dbReference type="Pfam" id="PF08281"/>
    </source>
</evidence>
<dbReference type="PROSITE" id="PS01063">
    <property type="entry name" value="SIGMA70_ECF"/>
    <property type="match status" value="1"/>
</dbReference>
<proteinExistence type="inferred from homology"/>
<dbReference type="InterPro" id="IPR039425">
    <property type="entry name" value="RNA_pol_sigma-70-like"/>
</dbReference>
<dbReference type="InterPro" id="IPR014284">
    <property type="entry name" value="RNA_pol_sigma-70_dom"/>
</dbReference>
<keyword evidence="4 6" id="KW-0238">DNA-binding</keyword>
<dbReference type="Pfam" id="PF08281">
    <property type="entry name" value="Sigma70_r4_2"/>
    <property type="match status" value="1"/>
</dbReference>
<dbReference type="Gene3D" id="1.10.10.10">
    <property type="entry name" value="Winged helix-like DNA-binding domain superfamily/Winged helix DNA-binding domain"/>
    <property type="match status" value="1"/>
</dbReference>
<dbReference type="NCBIfam" id="TIGR02937">
    <property type="entry name" value="sigma70-ECF"/>
    <property type="match status" value="1"/>
</dbReference>
<dbReference type="PANTHER" id="PTHR43133:SF51">
    <property type="entry name" value="RNA POLYMERASE SIGMA FACTOR"/>
    <property type="match status" value="1"/>
</dbReference>
<accession>Q0YPC7</accession>
<keyword evidence="2 6" id="KW-0805">Transcription regulation</keyword>
<evidence type="ECO:0000313" key="10">
    <source>
        <dbReference type="Proteomes" id="UP000004162"/>
    </source>
</evidence>
<evidence type="ECO:0000256" key="3">
    <source>
        <dbReference type="ARBA" id="ARBA00023082"/>
    </source>
</evidence>
<dbReference type="GO" id="GO:0016987">
    <property type="term" value="F:sigma factor activity"/>
    <property type="evidence" value="ECO:0007669"/>
    <property type="project" value="UniProtKB-KW"/>
</dbReference>
<dbReference type="CDD" id="cd06171">
    <property type="entry name" value="Sigma70_r4"/>
    <property type="match status" value="1"/>
</dbReference>
<dbReference type="PANTHER" id="PTHR43133">
    <property type="entry name" value="RNA POLYMERASE ECF-TYPE SIGMA FACTO"/>
    <property type="match status" value="1"/>
</dbReference>
<dbReference type="GO" id="GO:0006352">
    <property type="term" value="P:DNA-templated transcription initiation"/>
    <property type="evidence" value="ECO:0007669"/>
    <property type="project" value="InterPro"/>
</dbReference>
<dbReference type="AlphaFoldDB" id="Q0YPC7"/>
<keyword evidence="5 6" id="KW-0804">Transcription</keyword>
<dbReference type="Pfam" id="PF04542">
    <property type="entry name" value="Sigma70_r2"/>
    <property type="match status" value="1"/>
</dbReference>
<reference evidence="9 10" key="1">
    <citation type="submission" date="2006-07" db="EMBL/GenBank/DDBJ databases">
        <title>Annotation of the draft genome assembly of Chlorobium ferroxidans DSM 13031.</title>
        <authorList>
            <consortium name="US DOE Joint Genome Institute (JGI-ORNL)"/>
            <person name="Larimer F."/>
            <person name="Land M."/>
            <person name="Hauser L."/>
        </authorList>
    </citation>
    <scope>NUCLEOTIDE SEQUENCE [LARGE SCALE GENOMIC DNA]</scope>
    <source>
        <strain evidence="9 10">DSM 13031</strain>
    </source>
</reference>
<name>Q0YPC7_9CHLB</name>
<dbReference type="InterPro" id="IPR013325">
    <property type="entry name" value="RNA_pol_sigma_r2"/>
</dbReference>
<dbReference type="InterPro" id="IPR000838">
    <property type="entry name" value="RNA_pol_sigma70_ECF_CS"/>
</dbReference>